<dbReference type="EMBL" id="FXTP01000001">
    <property type="protein sequence ID" value="SMO34567.1"/>
    <property type="molecule type" value="Genomic_DNA"/>
</dbReference>
<evidence type="ECO:0000313" key="2">
    <source>
        <dbReference type="EMBL" id="SMO34567.1"/>
    </source>
</evidence>
<dbReference type="Pfam" id="PF03537">
    <property type="entry name" value="Glyco_hydro_114"/>
    <property type="match status" value="1"/>
</dbReference>
<dbReference type="Gene3D" id="3.20.20.70">
    <property type="entry name" value="Aldolase class I"/>
    <property type="match status" value="1"/>
</dbReference>
<dbReference type="InterPro" id="IPR004352">
    <property type="entry name" value="GH114_TIM-barrel"/>
</dbReference>
<feature type="domain" description="Glycoside-hydrolase family GH114 TIM-barrel" evidence="1">
    <location>
        <begin position="31"/>
        <end position="190"/>
    </location>
</feature>
<proteinExistence type="predicted"/>
<name>A0A521AIG1_9BACT</name>
<protein>
    <submittedName>
        <fullName evidence="2">Extracellular protein</fullName>
    </submittedName>
</protein>
<dbReference type="PANTHER" id="PTHR35882">
    <property type="entry name" value="PELA"/>
    <property type="match status" value="1"/>
</dbReference>
<evidence type="ECO:0000313" key="3">
    <source>
        <dbReference type="Proteomes" id="UP000317557"/>
    </source>
</evidence>
<accession>A0A521AIG1</accession>
<organism evidence="2 3">
    <name type="scientific">Gracilimonas mengyeensis</name>
    <dbReference type="NCBI Taxonomy" id="1302730"/>
    <lineage>
        <taxon>Bacteria</taxon>
        <taxon>Pseudomonadati</taxon>
        <taxon>Balneolota</taxon>
        <taxon>Balneolia</taxon>
        <taxon>Balneolales</taxon>
        <taxon>Balneolaceae</taxon>
        <taxon>Gracilimonas</taxon>
    </lineage>
</organism>
<dbReference type="AlphaFoldDB" id="A0A521AIG1"/>
<dbReference type="RefSeq" id="WP_185957122.1">
    <property type="nucleotide sequence ID" value="NZ_FXTP01000001.1"/>
</dbReference>
<dbReference type="InterPro" id="IPR013785">
    <property type="entry name" value="Aldolase_TIM"/>
</dbReference>
<dbReference type="SUPFAM" id="SSF51445">
    <property type="entry name" value="(Trans)glycosidases"/>
    <property type="match status" value="1"/>
</dbReference>
<reference evidence="2 3" key="1">
    <citation type="submission" date="2017-05" db="EMBL/GenBank/DDBJ databases">
        <authorList>
            <person name="Varghese N."/>
            <person name="Submissions S."/>
        </authorList>
    </citation>
    <scope>NUCLEOTIDE SEQUENCE [LARGE SCALE GENOMIC DNA]</scope>
    <source>
        <strain evidence="2 3">DSM 21985</strain>
    </source>
</reference>
<keyword evidence="3" id="KW-1185">Reference proteome</keyword>
<evidence type="ECO:0000259" key="1">
    <source>
        <dbReference type="Pfam" id="PF03537"/>
    </source>
</evidence>
<sequence>MAISLMQCSTSEKAGFQPELHTPYAVCYAQVSPSQVHAYSLVILEPDFYSEEEIQELKSGDTQIIAYLTLGEVDENRWYYSLLQEQGFLGKNPNWNSAFINLENTQSRNVLLQQVLPKIMAKGVDGLFLDTIDAVAPVTERAHLQPYMAQLIKDIHEEYPQKIIIQNSGIFMLEETRYAIDAFMTESLASDYDFSSGEYLVRSDEDYHNRLEYLRFYSDKYEVPFFILDFADTPAKRDRIYQRLDSLNRPFFISNIGLSDLPEDPGGYANSLKEEDHGL</sequence>
<dbReference type="Proteomes" id="UP000317557">
    <property type="component" value="Unassembled WGS sequence"/>
</dbReference>
<dbReference type="InterPro" id="IPR017853">
    <property type="entry name" value="GH"/>
</dbReference>
<dbReference type="PANTHER" id="PTHR35882:SF2">
    <property type="entry name" value="PELA"/>
    <property type="match status" value="1"/>
</dbReference>
<gene>
    <name evidence="2" type="ORF">SAMN06265219_101168</name>
</gene>